<organism evidence="2 3">
    <name type="scientific">Giardia intestinalis (strain P15)</name>
    <name type="common">Giardia lamblia</name>
    <dbReference type="NCBI Taxonomy" id="658858"/>
    <lineage>
        <taxon>Eukaryota</taxon>
        <taxon>Metamonada</taxon>
        <taxon>Diplomonadida</taxon>
        <taxon>Hexamitidae</taxon>
        <taxon>Giardiinae</taxon>
        <taxon>Giardia</taxon>
    </lineage>
</organism>
<evidence type="ECO:0000313" key="3">
    <source>
        <dbReference type="Proteomes" id="UP000008974"/>
    </source>
</evidence>
<feature type="compositionally biased region" description="Polar residues" evidence="1">
    <location>
        <begin position="819"/>
        <end position="829"/>
    </location>
</feature>
<dbReference type="OrthoDB" id="10251250at2759"/>
<evidence type="ECO:0000313" key="2">
    <source>
        <dbReference type="EMBL" id="EFO64141.1"/>
    </source>
</evidence>
<feature type="compositionally biased region" description="Low complexity" evidence="1">
    <location>
        <begin position="799"/>
        <end position="811"/>
    </location>
</feature>
<name>E1F084_GIAIA</name>
<dbReference type="InterPro" id="IPR032675">
    <property type="entry name" value="LRR_dom_sf"/>
</dbReference>
<accession>E1F084</accession>
<dbReference type="OMA" id="FENEMAF"/>
<comment type="caution">
    <text evidence="2">The sequence shown here is derived from an EMBL/GenBank/DDBJ whole genome shotgun (WGS) entry which is preliminary data.</text>
</comment>
<dbReference type="Gene3D" id="3.80.10.10">
    <property type="entry name" value="Ribonuclease Inhibitor"/>
    <property type="match status" value="1"/>
</dbReference>
<feature type="region of interest" description="Disordered" evidence="1">
    <location>
        <begin position="414"/>
        <end position="436"/>
    </location>
</feature>
<feature type="compositionally biased region" description="Basic and acidic residues" evidence="1">
    <location>
        <begin position="414"/>
        <end position="425"/>
    </location>
</feature>
<feature type="region of interest" description="Disordered" evidence="1">
    <location>
        <begin position="799"/>
        <end position="831"/>
    </location>
</feature>
<dbReference type="STRING" id="658858.E1F084"/>
<reference evidence="2 3" key="1">
    <citation type="journal article" date="2010" name="BMC Genomics">
        <title>Genome analysis and comparative genomics of a Giardia intestinalis assemblage E isolate.</title>
        <authorList>
            <person name="Jerlstrom-Hultqvist J."/>
            <person name="Franzen O."/>
            <person name="Ankarklev J."/>
            <person name="Xu F."/>
            <person name="Nohynkova E."/>
            <person name="Andersson J.O."/>
            <person name="Svard S.G."/>
            <person name="Andersson B."/>
        </authorList>
    </citation>
    <scope>NUCLEOTIDE SEQUENCE [LARGE SCALE GENOMIC DNA]</scope>
    <source>
        <strain evidence="2 3">P15</strain>
    </source>
</reference>
<evidence type="ECO:0000256" key="1">
    <source>
        <dbReference type="SAM" id="MobiDB-lite"/>
    </source>
</evidence>
<dbReference type="SUPFAM" id="SSF52058">
    <property type="entry name" value="L domain-like"/>
    <property type="match status" value="1"/>
</dbReference>
<dbReference type="EMBL" id="ACVC01000104">
    <property type="protein sequence ID" value="EFO64141.1"/>
    <property type="molecule type" value="Genomic_DNA"/>
</dbReference>
<feature type="region of interest" description="Disordered" evidence="1">
    <location>
        <begin position="1140"/>
        <end position="1176"/>
    </location>
</feature>
<dbReference type="VEuPathDB" id="GiardiaDB:GLP15_447"/>
<proteinExistence type="predicted"/>
<gene>
    <name evidence="2" type="ORF">GLP15_447</name>
</gene>
<feature type="region of interest" description="Disordered" evidence="1">
    <location>
        <begin position="1242"/>
        <end position="1276"/>
    </location>
</feature>
<feature type="compositionally biased region" description="Polar residues" evidence="1">
    <location>
        <begin position="1267"/>
        <end position="1276"/>
    </location>
</feature>
<protein>
    <submittedName>
        <fullName evidence="2">Uncharacterized protein</fullName>
    </submittedName>
</protein>
<dbReference type="Proteomes" id="UP000008974">
    <property type="component" value="Unassembled WGS sequence"/>
</dbReference>
<sequence>MIMNGEAPHHTRVSLFAPQSFNETISMIESLPTTQKLYKVDANRDALMNIPPTTVTLFVKSIGFTETLTREFVRAVLQASSCNKIKSLYMLDCEFASLVTLLKPFQRVQHLSITASKLKNFAELPLLPNVISLHLDGNLISSWAHFPDAPKLTFLSLNYNRLENLIQFPFAKLKNLEIFSAIGNNLESILPSPLLGVSADGEADDSETLLAACDDSLCTAMSIMSLFFQERQINSINSMSTLDIMARYSSWITLKTGRHLLTGGDPALKSLGSNAMLGSHKLLEQRMVTEDLFLAEVDSTLPYRTLHGLSAWISNEGIEYLQRSSTSIGSLQFRTYCSRFLHKQGIVLPILRAGFVQPEGSVNGGSQEVYIENSQCSFQVVLLSSKYKLAEVLFYHTCFGCPPQLIHGVHKRIDSGAGRDEDGRTTRSSSISRPGSYAATHGGYMSADGSSLASYSFDFLLPASLLSNTYVIAFIRVEERTSQAQRAAGNVYRHGGMQLEQSKHQNILMSILQDNFGTKTMMTNIRSVQFEMHIASPPIISCRPTIRSANFLLASKNLQVGKLINLRYSYSGGEEGDTIVTWYRCASVCSTCQNLYMNNTASESCISDDSEDQRLCSTVLDTCSCVLEQIKQGNVTDQPSICEYLPALCDANMFLRTEIVPVSYHGVIGEKFVLLSTRIIVEEEQIIKTCALEKVDTSHALLNIVSLVPIDLEIYWYQELDDNEKVYIPEFDNDRVFDLKSSIIEQYRLYGSILIVCEVLLYPVPINDAERYSDNQSAMSAVPLLKKTLKAEFYVNSMRRNSSRTPRTRSTSSRHENRGTNPRSFTPPHNLNKECYNYDDSHGPKVAHTSEFTSQKVPFRGGYFDRAGAQSPLWQDMEHRGGDIAPGAVLNPGKKSARFSDDQNQDALEQIARQLHLAVGSGKLDIQSAPNTTMDPQSSRIKLEISQPATVLNVIHPHASRGSRVMINAYNDSKTDTNSLDVSEDGDVGKNIIASRQRLSRIDQSRASEVPKSLVLQESNYTESYTTFHEPADHTTSTSIRTRQDKIQFEFPSSCVDTCSLDADDNVQNSSRPMSYRDLVNNSARDHILTSKGILSPIVVMTNTAVHQNNQNRSRLGTHHMTSSTVEVMDMTQNIAHDIYIQRPERRRSSRQSANITNSEPSEPSRMSDKLSTSESIPELAISPQPLDLPACVREIEIPISSINPAALYSDLLESAEVAIESEELNDRNAVCIVSQPTKLQNVDTDTHERESECSGIEPATMPGPTTVPSNESNNTDIRSLDSVSRSFSQLLDSRKGYVAQPLESTSVNLEPIHNSIEHGLSINTLTPSYRGSSASETVKSTRAFENEMAFKNNVTGLRITKEAYVVGDTLGFEVYGAIDQGMSVFIVRSYADGVFFESGLIRLNPVKLLDYCQLFAYRVTPFDLGSSLRVIVRVDGSFGVTNLVDRLIDATIIGASDKDISLLMWRRVCADKAYRVDCDCKEDGSLKQGSAVVTYNGKLFSFKYNKRLVYSCKDMRRLPYEIEFTPILTDNTLLFTIKGSKQIVYSLLFQRIEDLGFTFYRLLCTTGLSLLYH</sequence>